<sequence length="86" mass="9235">MSPENVKAAFRKTGVHPFNPSVVTKKDLAASRPHSVQSNLPVAPATPLRIIARALQDLSLEDDTPLKVISKSDEPPSPSARPSRAQ</sequence>
<dbReference type="EMBL" id="ML210299">
    <property type="protein sequence ID" value="TFK20459.1"/>
    <property type="molecule type" value="Genomic_DNA"/>
</dbReference>
<proteinExistence type="predicted"/>
<dbReference type="OrthoDB" id="2917041at2759"/>
<dbReference type="AlphaFoldDB" id="A0A5C3KJJ4"/>
<reference evidence="2 3" key="1">
    <citation type="journal article" date="2019" name="Nat. Ecol. Evol.">
        <title>Megaphylogeny resolves global patterns of mushroom evolution.</title>
        <authorList>
            <person name="Varga T."/>
            <person name="Krizsan K."/>
            <person name="Foldi C."/>
            <person name="Dima B."/>
            <person name="Sanchez-Garcia M."/>
            <person name="Sanchez-Ramirez S."/>
            <person name="Szollosi G.J."/>
            <person name="Szarkandi J.G."/>
            <person name="Papp V."/>
            <person name="Albert L."/>
            <person name="Andreopoulos W."/>
            <person name="Angelini C."/>
            <person name="Antonin V."/>
            <person name="Barry K.W."/>
            <person name="Bougher N.L."/>
            <person name="Buchanan P."/>
            <person name="Buyck B."/>
            <person name="Bense V."/>
            <person name="Catcheside P."/>
            <person name="Chovatia M."/>
            <person name="Cooper J."/>
            <person name="Damon W."/>
            <person name="Desjardin D."/>
            <person name="Finy P."/>
            <person name="Geml J."/>
            <person name="Haridas S."/>
            <person name="Hughes K."/>
            <person name="Justo A."/>
            <person name="Karasinski D."/>
            <person name="Kautmanova I."/>
            <person name="Kiss B."/>
            <person name="Kocsube S."/>
            <person name="Kotiranta H."/>
            <person name="LaButti K.M."/>
            <person name="Lechner B.E."/>
            <person name="Liimatainen K."/>
            <person name="Lipzen A."/>
            <person name="Lukacs Z."/>
            <person name="Mihaltcheva S."/>
            <person name="Morgado L.N."/>
            <person name="Niskanen T."/>
            <person name="Noordeloos M.E."/>
            <person name="Ohm R.A."/>
            <person name="Ortiz-Santana B."/>
            <person name="Ovrebo C."/>
            <person name="Racz N."/>
            <person name="Riley R."/>
            <person name="Savchenko A."/>
            <person name="Shiryaev A."/>
            <person name="Soop K."/>
            <person name="Spirin V."/>
            <person name="Szebenyi C."/>
            <person name="Tomsovsky M."/>
            <person name="Tulloss R.E."/>
            <person name="Uehling J."/>
            <person name="Grigoriev I.V."/>
            <person name="Vagvolgyi C."/>
            <person name="Papp T."/>
            <person name="Martin F.M."/>
            <person name="Miettinen O."/>
            <person name="Hibbett D.S."/>
            <person name="Nagy L.G."/>
        </authorList>
    </citation>
    <scope>NUCLEOTIDE SEQUENCE [LARGE SCALE GENOMIC DNA]</scope>
    <source>
        <strain evidence="2 3">CBS 121175</strain>
    </source>
</reference>
<gene>
    <name evidence="2" type="ORF">FA15DRAFT_708065</name>
</gene>
<accession>A0A5C3KJJ4</accession>
<evidence type="ECO:0000313" key="3">
    <source>
        <dbReference type="Proteomes" id="UP000307440"/>
    </source>
</evidence>
<feature type="region of interest" description="Disordered" evidence="1">
    <location>
        <begin position="63"/>
        <end position="86"/>
    </location>
</feature>
<evidence type="ECO:0000313" key="2">
    <source>
        <dbReference type="EMBL" id="TFK20459.1"/>
    </source>
</evidence>
<evidence type="ECO:0000256" key="1">
    <source>
        <dbReference type="SAM" id="MobiDB-lite"/>
    </source>
</evidence>
<protein>
    <submittedName>
        <fullName evidence="2">Uncharacterized protein</fullName>
    </submittedName>
</protein>
<feature type="non-terminal residue" evidence="2">
    <location>
        <position position="86"/>
    </location>
</feature>
<name>A0A5C3KJJ4_COPMA</name>
<organism evidence="2 3">
    <name type="scientific">Coprinopsis marcescibilis</name>
    <name type="common">Agaric fungus</name>
    <name type="synonym">Psathyrella marcescibilis</name>
    <dbReference type="NCBI Taxonomy" id="230819"/>
    <lineage>
        <taxon>Eukaryota</taxon>
        <taxon>Fungi</taxon>
        <taxon>Dikarya</taxon>
        <taxon>Basidiomycota</taxon>
        <taxon>Agaricomycotina</taxon>
        <taxon>Agaricomycetes</taxon>
        <taxon>Agaricomycetidae</taxon>
        <taxon>Agaricales</taxon>
        <taxon>Agaricineae</taxon>
        <taxon>Psathyrellaceae</taxon>
        <taxon>Coprinopsis</taxon>
    </lineage>
</organism>
<dbReference type="Proteomes" id="UP000307440">
    <property type="component" value="Unassembled WGS sequence"/>
</dbReference>
<keyword evidence="3" id="KW-1185">Reference proteome</keyword>